<comment type="cofactor">
    <cofactor evidence="13">
        <name>Zn(2+)</name>
        <dbReference type="ChEBI" id="CHEBI:29105"/>
    </cofactor>
    <text evidence="13">Binds 1 zinc ion per monomer.</text>
</comment>
<dbReference type="InterPro" id="IPR002694">
    <property type="entry name" value="Znf_CHC2"/>
</dbReference>
<dbReference type="InterPro" id="IPR050219">
    <property type="entry name" value="DnaG_primase"/>
</dbReference>
<reference evidence="16" key="1">
    <citation type="submission" date="2021-03" db="EMBL/GenBank/DDBJ databases">
        <authorList>
            <person name="Sun Q."/>
        </authorList>
    </citation>
    <scope>NUCLEOTIDE SEQUENCE</scope>
    <source>
        <strain evidence="16">CCM 8862</strain>
    </source>
</reference>
<keyword evidence="17" id="KW-1185">Reference proteome</keyword>
<dbReference type="InterPro" id="IPR006171">
    <property type="entry name" value="TOPRIM_dom"/>
</dbReference>
<evidence type="ECO:0000256" key="5">
    <source>
        <dbReference type="ARBA" id="ARBA00022705"/>
    </source>
</evidence>
<dbReference type="CDD" id="cd03364">
    <property type="entry name" value="TOPRIM_DnaG_primases"/>
    <property type="match status" value="1"/>
</dbReference>
<dbReference type="InterPro" id="IPR019475">
    <property type="entry name" value="DNA_primase_DnaB-bd"/>
</dbReference>
<dbReference type="SUPFAM" id="SSF57783">
    <property type="entry name" value="Zinc beta-ribbon"/>
    <property type="match status" value="1"/>
</dbReference>
<dbReference type="GO" id="GO:1990077">
    <property type="term" value="C:primosome complex"/>
    <property type="evidence" value="ECO:0007669"/>
    <property type="project" value="UniProtKB-KW"/>
</dbReference>
<evidence type="ECO:0000256" key="12">
    <source>
        <dbReference type="HAMAP-Rule" id="MF_00974"/>
    </source>
</evidence>
<dbReference type="SUPFAM" id="SSF56731">
    <property type="entry name" value="DNA primase core"/>
    <property type="match status" value="1"/>
</dbReference>
<feature type="region of interest" description="Disordered" evidence="14">
    <location>
        <begin position="442"/>
        <end position="478"/>
    </location>
</feature>
<comment type="subunit">
    <text evidence="12">Monomer. Interacts with DnaB.</text>
</comment>
<dbReference type="SMART" id="SM00493">
    <property type="entry name" value="TOPRIM"/>
    <property type="match status" value="1"/>
</dbReference>
<evidence type="ECO:0000256" key="14">
    <source>
        <dbReference type="SAM" id="MobiDB-lite"/>
    </source>
</evidence>
<dbReference type="GO" id="GO:0003899">
    <property type="term" value="F:DNA-directed RNA polymerase activity"/>
    <property type="evidence" value="ECO:0007669"/>
    <property type="project" value="UniProtKB-UniRule"/>
</dbReference>
<evidence type="ECO:0000256" key="10">
    <source>
        <dbReference type="ARBA" id="ARBA00023125"/>
    </source>
</evidence>
<evidence type="ECO:0000256" key="6">
    <source>
        <dbReference type="ARBA" id="ARBA00022723"/>
    </source>
</evidence>
<dbReference type="InterPro" id="IPR030846">
    <property type="entry name" value="DnaG_bac"/>
</dbReference>
<dbReference type="Pfam" id="PF08278">
    <property type="entry name" value="DnaG_DnaB_bind"/>
    <property type="match status" value="1"/>
</dbReference>
<dbReference type="InterPro" id="IPR036977">
    <property type="entry name" value="DNA_primase_Znf_CHC2"/>
</dbReference>
<evidence type="ECO:0000259" key="15">
    <source>
        <dbReference type="PROSITE" id="PS50880"/>
    </source>
</evidence>
<comment type="caution">
    <text evidence="12">Lacks conserved residue(s) required for the propagation of feature annotation.</text>
</comment>
<dbReference type="RefSeq" id="WP_207278696.1">
    <property type="nucleotide sequence ID" value="NZ_JAFLEQ010000008.1"/>
</dbReference>
<dbReference type="Pfam" id="PF13662">
    <property type="entry name" value="Toprim_4"/>
    <property type="match status" value="1"/>
</dbReference>
<dbReference type="Proteomes" id="UP000664332">
    <property type="component" value="Unassembled WGS sequence"/>
</dbReference>
<organism evidence="16 17">
    <name type="scientific">Corynebacterium mendelii</name>
    <dbReference type="NCBI Taxonomy" id="2765362"/>
    <lineage>
        <taxon>Bacteria</taxon>
        <taxon>Bacillati</taxon>
        <taxon>Actinomycetota</taxon>
        <taxon>Actinomycetes</taxon>
        <taxon>Mycobacteriales</taxon>
        <taxon>Corynebacteriaceae</taxon>
        <taxon>Corynebacterium</taxon>
    </lineage>
</organism>
<keyword evidence="3 12" id="KW-0808">Transferase</keyword>
<proteinExistence type="inferred from homology"/>
<evidence type="ECO:0000256" key="7">
    <source>
        <dbReference type="ARBA" id="ARBA00022771"/>
    </source>
</evidence>
<comment type="catalytic activity">
    <reaction evidence="12">
        <text>ssDNA + n NTP = ssDNA/pppN(pN)n-1 hybrid + (n-1) diphosphate.</text>
        <dbReference type="EC" id="2.7.7.101"/>
    </reaction>
</comment>
<dbReference type="GO" id="GO:0005737">
    <property type="term" value="C:cytoplasm"/>
    <property type="evidence" value="ECO:0007669"/>
    <property type="project" value="TreeGrafter"/>
</dbReference>
<dbReference type="PANTHER" id="PTHR30313:SF2">
    <property type="entry name" value="DNA PRIMASE"/>
    <property type="match status" value="1"/>
</dbReference>
<dbReference type="EC" id="2.7.7.101" evidence="12"/>
<gene>
    <name evidence="12" type="primary">dnaG</name>
    <name evidence="16" type="ORF">JZY06_06440</name>
</gene>
<dbReference type="InterPro" id="IPR034151">
    <property type="entry name" value="TOPRIM_DnaG_bac"/>
</dbReference>
<evidence type="ECO:0000256" key="3">
    <source>
        <dbReference type="ARBA" id="ARBA00022679"/>
    </source>
</evidence>
<evidence type="ECO:0000256" key="4">
    <source>
        <dbReference type="ARBA" id="ARBA00022695"/>
    </source>
</evidence>
<dbReference type="PANTHER" id="PTHR30313">
    <property type="entry name" value="DNA PRIMASE"/>
    <property type="match status" value="1"/>
</dbReference>
<dbReference type="GO" id="GO:0000428">
    <property type="term" value="C:DNA-directed RNA polymerase complex"/>
    <property type="evidence" value="ECO:0007669"/>
    <property type="project" value="UniProtKB-KW"/>
</dbReference>
<evidence type="ECO:0000256" key="1">
    <source>
        <dbReference type="ARBA" id="ARBA00022478"/>
    </source>
</evidence>
<feature type="domain" description="Toprim" evidence="15">
    <location>
        <begin position="262"/>
        <end position="348"/>
    </location>
</feature>
<evidence type="ECO:0000256" key="2">
    <source>
        <dbReference type="ARBA" id="ARBA00022515"/>
    </source>
</evidence>
<keyword evidence="4 12" id="KW-0548">Nucleotidyltransferase</keyword>
<dbReference type="InterPro" id="IPR013173">
    <property type="entry name" value="DNA_primase_DnaG_DnaB-bd_dom"/>
</dbReference>
<dbReference type="GO" id="GO:0008270">
    <property type="term" value="F:zinc ion binding"/>
    <property type="evidence" value="ECO:0007669"/>
    <property type="project" value="UniProtKB-KW"/>
</dbReference>
<dbReference type="EMBL" id="JAFLEQ010000008">
    <property type="protein sequence ID" value="MBN9644253.1"/>
    <property type="molecule type" value="Genomic_DNA"/>
</dbReference>
<dbReference type="SMART" id="SM00766">
    <property type="entry name" value="DnaG_DnaB_bind"/>
    <property type="match status" value="1"/>
</dbReference>
<keyword evidence="1 12" id="KW-0240">DNA-directed RNA polymerase</keyword>
<protein>
    <recommendedName>
        <fullName evidence="12 13">DNA primase</fullName>
        <ecNumber evidence="12">2.7.7.101</ecNumber>
    </recommendedName>
</protein>
<name>A0A939E1V1_9CORY</name>
<keyword evidence="11 12" id="KW-0804">Transcription</keyword>
<dbReference type="InterPro" id="IPR006295">
    <property type="entry name" value="DNA_primase_DnaG"/>
</dbReference>
<dbReference type="Pfam" id="PF08275">
    <property type="entry name" value="DNAG_N"/>
    <property type="match status" value="1"/>
</dbReference>
<comment type="similarity">
    <text evidence="12 13">Belongs to the DnaG primase family.</text>
</comment>
<evidence type="ECO:0000313" key="16">
    <source>
        <dbReference type="EMBL" id="MBN9644253.1"/>
    </source>
</evidence>
<dbReference type="SMART" id="SM00400">
    <property type="entry name" value="ZnF_CHCC"/>
    <property type="match status" value="1"/>
</dbReference>
<sequence length="631" mass="69920">MGKGRIPEQDIAAIREQTPIEDVVGEYVQLKPAGADSLKGLSPFKSEKTPSFHVRPQRGYYHCFSTGQGGDVFKFLMEVEHLTFPEAVEYCADKIGYRINYEGGGTGRREEPGTRKRLMEAGKAAHAFYRKQLETPEAGPARHFLTDRGFSQDDAYTFECGYAPGGWDTLTKHLLRKGFSVQELEAAGLVSMGRKGPIDRFHRRLLWPIKSVTGDVIGFGARKLFDDDRLGKYMNTPETMLYKKSKVLFGLDVAKKHIAASHRAVIVEGYTDVMAMHAAGVPEAVAACGTAFGDEHLQMLRRLMLDDSFFRGEIIYTFDGDEAGQKAAMRAFEGNQNFTGQSYVSVAPDGLDPCDLRLQRGNEAVRDLVARRVPILEFVVRSLISSFDLGHPDGRLTALKRVVPVLGQVRDETLRNQYARLLCGWIGWPDESEVLRLVSRAAQTPQKTRRQPVKRSPIGETTPGQPHNALPMPDRKNPRLLPEREAIKLALQYPSLVGVSFDELADDHFTDPAYRALHKAIAAAGGAAQATPGAGYIDDVAAGIGDLIGKTLVSELTVEQIHCPEHTLQAYASSIIARLEEAHVGNLIALKKGQLQRMRPDDDPAAYEALFATIISLEQKRRELTDTLMRY</sequence>
<dbReference type="AlphaFoldDB" id="A0A939E1V1"/>
<dbReference type="NCBIfam" id="TIGR01391">
    <property type="entry name" value="dnaG"/>
    <property type="match status" value="1"/>
</dbReference>
<evidence type="ECO:0000256" key="9">
    <source>
        <dbReference type="ARBA" id="ARBA00022842"/>
    </source>
</evidence>
<dbReference type="HAMAP" id="MF_00974">
    <property type="entry name" value="DNA_primase_DnaG"/>
    <property type="match status" value="1"/>
</dbReference>
<keyword evidence="6 13" id="KW-0479">Metal-binding</keyword>
<keyword evidence="7" id="KW-0863">Zinc-finger</keyword>
<keyword evidence="2 12" id="KW-0639">Primosome</keyword>
<dbReference type="GO" id="GO:0006269">
    <property type="term" value="P:DNA replication, synthesis of primer"/>
    <property type="evidence" value="ECO:0007669"/>
    <property type="project" value="UniProtKB-UniRule"/>
</dbReference>
<comment type="caution">
    <text evidence="16">The sequence shown here is derived from an EMBL/GenBank/DDBJ whole genome shotgun (WGS) entry which is preliminary data.</text>
</comment>
<keyword evidence="8 13" id="KW-0862">Zinc</keyword>
<comment type="function">
    <text evidence="12 13">RNA polymerase that catalyzes the synthesis of short RNA molecules used as primers for DNA polymerase during DNA replication.</text>
</comment>
<evidence type="ECO:0000313" key="17">
    <source>
        <dbReference type="Proteomes" id="UP000664332"/>
    </source>
</evidence>
<dbReference type="PROSITE" id="PS50880">
    <property type="entry name" value="TOPRIM"/>
    <property type="match status" value="1"/>
</dbReference>
<keyword evidence="10 12" id="KW-0238">DNA-binding</keyword>
<accession>A0A939E1V1</accession>
<dbReference type="Gene3D" id="3.90.980.10">
    <property type="entry name" value="DNA primase, catalytic core, N-terminal domain"/>
    <property type="match status" value="1"/>
</dbReference>
<evidence type="ECO:0000256" key="13">
    <source>
        <dbReference type="PIRNR" id="PIRNR002811"/>
    </source>
</evidence>
<dbReference type="Gene3D" id="3.40.1360.10">
    <property type="match status" value="1"/>
</dbReference>
<dbReference type="PIRSF" id="PIRSF002811">
    <property type="entry name" value="DnaG"/>
    <property type="match status" value="1"/>
</dbReference>
<dbReference type="InterPro" id="IPR013264">
    <property type="entry name" value="DNAG_N"/>
</dbReference>
<keyword evidence="9" id="KW-0460">Magnesium</keyword>
<dbReference type="GO" id="GO:0003677">
    <property type="term" value="F:DNA binding"/>
    <property type="evidence" value="ECO:0007669"/>
    <property type="project" value="UniProtKB-KW"/>
</dbReference>
<dbReference type="FunFam" id="3.90.580.10:FF:000001">
    <property type="entry name" value="DNA primase"/>
    <property type="match status" value="1"/>
</dbReference>
<dbReference type="Gene3D" id="3.90.580.10">
    <property type="entry name" value="Zinc finger, CHC2-type domain"/>
    <property type="match status" value="1"/>
</dbReference>
<evidence type="ECO:0000256" key="11">
    <source>
        <dbReference type="ARBA" id="ARBA00023163"/>
    </source>
</evidence>
<dbReference type="Pfam" id="PF01807">
    <property type="entry name" value="Zn_ribbon_DnaG"/>
    <property type="match status" value="1"/>
</dbReference>
<dbReference type="InterPro" id="IPR037068">
    <property type="entry name" value="DNA_primase_core_N_sf"/>
</dbReference>
<keyword evidence="5 12" id="KW-0235">DNA replication</keyword>
<evidence type="ECO:0000256" key="8">
    <source>
        <dbReference type="ARBA" id="ARBA00022833"/>
    </source>
</evidence>
<dbReference type="Pfam" id="PF10410">
    <property type="entry name" value="DnaB_bind"/>
    <property type="match status" value="1"/>
</dbReference>